<gene>
    <name evidence="4" type="ORF">CG50_00600</name>
</gene>
<dbReference type="AlphaFoldDB" id="A0A086XXQ0"/>
<dbReference type="PROSITE" id="PS50125">
    <property type="entry name" value="GUANYLATE_CYCLASE_2"/>
    <property type="match status" value="1"/>
</dbReference>
<dbReference type="STRING" id="1105367.CG50_00600"/>
<dbReference type="eggNOG" id="COG0633">
    <property type="taxonomic scope" value="Bacteria"/>
</dbReference>
<evidence type="ECO:0008006" key="6">
    <source>
        <dbReference type="Google" id="ProtNLM"/>
    </source>
</evidence>
<evidence type="ECO:0000313" key="5">
    <source>
        <dbReference type="Proteomes" id="UP000028824"/>
    </source>
</evidence>
<dbReference type="InterPro" id="IPR029787">
    <property type="entry name" value="Nucleotide_cyclase"/>
</dbReference>
<name>A0A086XXQ0_9RHOB</name>
<reference evidence="4 5" key="1">
    <citation type="submission" date="2014-03" db="EMBL/GenBank/DDBJ databases">
        <title>Genome of Paenirhodobacter enshiensis DW2-9.</title>
        <authorList>
            <person name="Wang D."/>
            <person name="Wang G."/>
        </authorList>
    </citation>
    <scope>NUCLEOTIDE SEQUENCE [LARGE SCALE GENOMIC DNA]</scope>
    <source>
        <strain evidence="4 5">DW2-9</strain>
    </source>
</reference>
<dbReference type="SUPFAM" id="SSF54292">
    <property type="entry name" value="2Fe-2S ferredoxin-like"/>
    <property type="match status" value="1"/>
</dbReference>
<feature type="transmembrane region" description="Helical" evidence="1">
    <location>
        <begin position="141"/>
        <end position="161"/>
    </location>
</feature>
<dbReference type="CDD" id="cd00207">
    <property type="entry name" value="fer2"/>
    <property type="match status" value="1"/>
</dbReference>
<comment type="caution">
    <text evidence="4">The sequence shown here is derived from an EMBL/GenBank/DDBJ whole genome shotgun (WGS) entry which is preliminary data.</text>
</comment>
<dbReference type="Gene3D" id="3.30.70.1230">
    <property type="entry name" value="Nucleotide cyclase"/>
    <property type="match status" value="1"/>
</dbReference>
<keyword evidence="1" id="KW-0812">Transmembrane</keyword>
<dbReference type="SUPFAM" id="SSF81343">
    <property type="entry name" value="Fumarate reductase respiratory complex transmembrane subunits"/>
    <property type="match status" value="1"/>
</dbReference>
<accession>A0A086XXQ0</accession>
<keyword evidence="5" id="KW-1185">Reference proteome</keyword>
<dbReference type="PANTHER" id="PTHR43081:SF1">
    <property type="entry name" value="ADENYLATE CYCLASE, TERMINAL-DIFFERENTIATION SPECIFIC"/>
    <property type="match status" value="1"/>
</dbReference>
<dbReference type="eggNOG" id="COG2114">
    <property type="taxonomic scope" value="Bacteria"/>
</dbReference>
<dbReference type="Pfam" id="PF00211">
    <property type="entry name" value="Guanylate_cyc"/>
    <property type="match status" value="1"/>
</dbReference>
<evidence type="ECO:0000313" key="4">
    <source>
        <dbReference type="EMBL" id="KFI26800.1"/>
    </source>
</evidence>
<dbReference type="Proteomes" id="UP000028824">
    <property type="component" value="Unassembled WGS sequence"/>
</dbReference>
<dbReference type="GO" id="GO:0009190">
    <property type="term" value="P:cyclic nucleotide biosynthetic process"/>
    <property type="evidence" value="ECO:0007669"/>
    <property type="project" value="InterPro"/>
</dbReference>
<feature type="transmembrane region" description="Helical" evidence="1">
    <location>
        <begin position="95"/>
        <end position="121"/>
    </location>
</feature>
<dbReference type="SUPFAM" id="SSF55073">
    <property type="entry name" value="Nucleotide cyclase"/>
    <property type="match status" value="1"/>
</dbReference>
<proteinExistence type="predicted"/>
<dbReference type="InterPro" id="IPR050697">
    <property type="entry name" value="Adenylyl/Guanylyl_Cyclase_3/4"/>
</dbReference>
<feature type="transmembrane region" description="Helical" evidence="1">
    <location>
        <begin position="173"/>
        <end position="193"/>
    </location>
</feature>
<dbReference type="Gene3D" id="3.10.20.30">
    <property type="match status" value="1"/>
</dbReference>
<dbReference type="CDD" id="cd07302">
    <property type="entry name" value="CHD"/>
    <property type="match status" value="1"/>
</dbReference>
<dbReference type="PROSITE" id="PS51085">
    <property type="entry name" value="2FE2S_FER_2"/>
    <property type="match status" value="1"/>
</dbReference>
<feature type="domain" description="2Fe-2S ferredoxin-type" evidence="3">
    <location>
        <begin position="260"/>
        <end position="353"/>
    </location>
</feature>
<dbReference type="InterPro" id="IPR036010">
    <property type="entry name" value="2Fe-2S_ferredoxin-like_sf"/>
</dbReference>
<dbReference type="InterPro" id="IPR034804">
    <property type="entry name" value="SQR/QFR_C/D"/>
</dbReference>
<dbReference type="InterPro" id="IPR001054">
    <property type="entry name" value="A/G_cyclase"/>
</dbReference>
<dbReference type="GO" id="GO:0004016">
    <property type="term" value="F:adenylate cyclase activity"/>
    <property type="evidence" value="ECO:0007669"/>
    <property type="project" value="UniProtKB-ARBA"/>
</dbReference>
<organism evidence="4 5">
    <name type="scientific">Paenirhodobacter enshiensis</name>
    <dbReference type="NCBI Taxonomy" id="1105367"/>
    <lineage>
        <taxon>Bacteria</taxon>
        <taxon>Pseudomonadati</taxon>
        <taxon>Pseudomonadota</taxon>
        <taxon>Alphaproteobacteria</taxon>
        <taxon>Rhodobacterales</taxon>
        <taxon>Rhodobacter group</taxon>
        <taxon>Paenirhodobacter</taxon>
    </lineage>
</organism>
<keyword evidence="1" id="KW-0472">Membrane</keyword>
<dbReference type="InterPro" id="IPR001041">
    <property type="entry name" value="2Fe-2S_ferredoxin-type"/>
</dbReference>
<dbReference type="GO" id="GO:0051536">
    <property type="term" value="F:iron-sulfur cluster binding"/>
    <property type="evidence" value="ECO:0007669"/>
    <property type="project" value="InterPro"/>
</dbReference>
<protein>
    <recommendedName>
        <fullName evidence="6">Adenylate cyclase</fullName>
    </recommendedName>
</protein>
<dbReference type="EMBL" id="JFZB01000012">
    <property type="protein sequence ID" value="KFI26800.1"/>
    <property type="molecule type" value="Genomic_DNA"/>
</dbReference>
<evidence type="ECO:0000259" key="2">
    <source>
        <dbReference type="PROSITE" id="PS50125"/>
    </source>
</evidence>
<dbReference type="GO" id="GO:0035556">
    <property type="term" value="P:intracellular signal transduction"/>
    <property type="evidence" value="ECO:0007669"/>
    <property type="project" value="InterPro"/>
</dbReference>
<evidence type="ECO:0000256" key="1">
    <source>
        <dbReference type="SAM" id="Phobius"/>
    </source>
</evidence>
<sequence>MPPPSAPLSGRRAMDWLRSASGTVILCFVTMHLLNHAMLLVSIDRAEALRPLFTGPWQTLPGEVLLYGSLIFHAGHALFTLYARRTLTMPPWEMVQLIFGLLIPYLLADHIVSAGIGRMAYGWETTYRGVLHSMWVDAPPLGLQQAVAVIVVWTHGCIGAAKALRHRFGTRGWMLPALVVAGVLPTLALAGFVVVGRGLAIYGFLFNTVSSATPMVLRSTHHEQVVSTLSAYLRNGYVLVLVGVLMARQLRSVLQHARGFEIRYDTGALVHALAGTSVLEASRMNGIAQYSVCGGSGRCSTCRVRVLESDTMLPPPNEIEAATLRRIGADGDIRLACQLRPRGNLQIERVLVPATGGLQPTAEDTPPVERQRVVLFCDIRGFTTYSERHLPYDVVFLLNRYFEAVGSAVEAEGGRIDKFIGDGAMAIFATDDNLEAGCSGAIRAAIAIRRAVDELSRDIAQNGEAPLTAVAGIHAGPVIVGRMGIPGATAVTVVGDTVNVASRLETVAKQENMPIVVSAEVADRSGLDFGGIVNHEIAIRGRSSMLRVYLIDEAATQRLAPEPAATL</sequence>
<dbReference type="InterPro" id="IPR012675">
    <property type="entry name" value="Beta-grasp_dom_sf"/>
</dbReference>
<dbReference type="Pfam" id="PF00111">
    <property type="entry name" value="Fer2"/>
    <property type="match status" value="1"/>
</dbReference>
<dbReference type="PANTHER" id="PTHR43081">
    <property type="entry name" value="ADENYLATE CYCLASE, TERMINAL-DIFFERENTIATION SPECIFIC-RELATED"/>
    <property type="match status" value="1"/>
</dbReference>
<feature type="domain" description="Guanylate cyclase" evidence="2">
    <location>
        <begin position="373"/>
        <end position="505"/>
    </location>
</feature>
<evidence type="ECO:0000259" key="3">
    <source>
        <dbReference type="PROSITE" id="PS51085"/>
    </source>
</evidence>
<dbReference type="SMART" id="SM00044">
    <property type="entry name" value="CYCc"/>
    <property type="match status" value="1"/>
</dbReference>
<keyword evidence="1" id="KW-1133">Transmembrane helix</keyword>
<dbReference type="GO" id="GO:0016020">
    <property type="term" value="C:membrane"/>
    <property type="evidence" value="ECO:0007669"/>
    <property type="project" value="InterPro"/>
</dbReference>
<feature type="transmembrane region" description="Helical" evidence="1">
    <location>
        <begin position="64"/>
        <end position="83"/>
    </location>
</feature>